<reference evidence="3 4" key="1">
    <citation type="submission" date="2014-04" db="EMBL/GenBank/DDBJ databases">
        <authorList>
            <consortium name="DOE Joint Genome Institute"/>
            <person name="Kuo A."/>
            <person name="Zuccaro A."/>
            <person name="Kohler A."/>
            <person name="Nagy L.G."/>
            <person name="Floudas D."/>
            <person name="Copeland A."/>
            <person name="Barry K.W."/>
            <person name="Cichocki N."/>
            <person name="Veneault-Fourrey C."/>
            <person name="LaButti K."/>
            <person name="Lindquist E.A."/>
            <person name="Lipzen A."/>
            <person name="Lundell T."/>
            <person name="Morin E."/>
            <person name="Murat C."/>
            <person name="Sun H."/>
            <person name="Tunlid A."/>
            <person name="Henrissat B."/>
            <person name="Grigoriev I.V."/>
            <person name="Hibbett D.S."/>
            <person name="Martin F."/>
            <person name="Nordberg H.P."/>
            <person name="Cantor M.N."/>
            <person name="Hua S.X."/>
        </authorList>
    </citation>
    <scope>NUCLEOTIDE SEQUENCE [LARGE SCALE GENOMIC DNA]</scope>
    <source>
        <strain evidence="3 4">MAFF 305830</strain>
    </source>
</reference>
<evidence type="ECO:0000313" key="4">
    <source>
        <dbReference type="Proteomes" id="UP000054097"/>
    </source>
</evidence>
<dbReference type="GO" id="GO:0005507">
    <property type="term" value="F:copper ion binding"/>
    <property type="evidence" value="ECO:0007669"/>
    <property type="project" value="TreeGrafter"/>
</dbReference>
<protein>
    <recommendedName>
        <fullName evidence="2">Copper homeostasis protein cutC homolog</fullName>
    </recommendedName>
</protein>
<dbReference type="STRING" id="933852.A0A0C2XSU3"/>
<dbReference type="Pfam" id="PF03932">
    <property type="entry name" value="CutC"/>
    <property type="match status" value="1"/>
</dbReference>
<reference evidence="4" key="2">
    <citation type="submission" date="2015-01" db="EMBL/GenBank/DDBJ databases">
        <title>Evolutionary Origins and Diversification of the Mycorrhizal Mutualists.</title>
        <authorList>
            <consortium name="DOE Joint Genome Institute"/>
            <consortium name="Mycorrhizal Genomics Consortium"/>
            <person name="Kohler A."/>
            <person name="Kuo A."/>
            <person name="Nagy L.G."/>
            <person name="Floudas D."/>
            <person name="Copeland A."/>
            <person name="Barry K.W."/>
            <person name="Cichocki N."/>
            <person name="Veneault-Fourrey C."/>
            <person name="LaButti K."/>
            <person name="Lindquist E.A."/>
            <person name="Lipzen A."/>
            <person name="Lundell T."/>
            <person name="Morin E."/>
            <person name="Murat C."/>
            <person name="Riley R."/>
            <person name="Ohm R."/>
            <person name="Sun H."/>
            <person name="Tunlid A."/>
            <person name="Henrissat B."/>
            <person name="Grigoriev I.V."/>
            <person name="Hibbett D.S."/>
            <person name="Martin F."/>
        </authorList>
    </citation>
    <scope>NUCLEOTIDE SEQUENCE [LARGE SCALE GENOMIC DNA]</scope>
    <source>
        <strain evidence="4">MAFF 305830</strain>
    </source>
</reference>
<dbReference type="AlphaFoldDB" id="A0A0C2XSU3"/>
<name>A0A0C2XSU3_SERVB</name>
<evidence type="ECO:0000256" key="1">
    <source>
        <dbReference type="ARBA" id="ARBA00007768"/>
    </source>
</evidence>
<evidence type="ECO:0000313" key="3">
    <source>
        <dbReference type="EMBL" id="KIM31987.1"/>
    </source>
</evidence>
<proteinExistence type="inferred from homology"/>
<dbReference type="HOGENOM" id="CLU_050555_3_1_1"/>
<dbReference type="EMBL" id="KN824281">
    <property type="protein sequence ID" value="KIM31987.1"/>
    <property type="molecule type" value="Genomic_DNA"/>
</dbReference>
<dbReference type="PANTHER" id="PTHR12598">
    <property type="entry name" value="COPPER HOMEOSTASIS PROTEIN CUTC"/>
    <property type="match status" value="1"/>
</dbReference>
<dbReference type="InterPro" id="IPR005627">
    <property type="entry name" value="CutC-like"/>
</dbReference>
<gene>
    <name evidence="3" type="ORF">M408DRAFT_318390</name>
</gene>
<evidence type="ECO:0000256" key="2">
    <source>
        <dbReference type="ARBA" id="ARBA00019014"/>
    </source>
</evidence>
<dbReference type="Gene3D" id="3.20.20.380">
    <property type="entry name" value="Copper homeostasis (CutC) domain"/>
    <property type="match status" value="1"/>
</dbReference>
<comment type="similarity">
    <text evidence="1">Belongs to the CutC family.</text>
</comment>
<keyword evidence="4" id="KW-1185">Reference proteome</keyword>
<dbReference type="OrthoDB" id="7392499at2759"/>
<organism evidence="3 4">
    <name type="scientific">Serendipita vermifera MAFF 305830</name>
    <dbReference type="NCBI Taxonomy" id="933852"/>
    <lineage>
        <taxon>Eukaryota</taxon>
        <taxon>Fungi</taxon>
        <taxon>Dikarya</taxon>
        <taxon>Basidiomycota</taxon>
        <taxon>Agaricomycotina</taxon>
        <taxon>Agaricomycetes</taxon>
        <taxon>Sebacinales</taxon>
        <taxon>Serendipitaceae</taxon>
        <taxon>Serendipita</taxon>
    </lineage>
</organism>
<dbReference type="PANTHER" id="PTHR12598:SF0">
    <property type="entry name" value="COPPER HOMEOSTASIS PROTEIN CUTC HOMOLOG"/>
    <property type="match status" value="1"/>
</dbReference>
<dbReference type="InterPro" id="IPR036822">
    <property type="entry name" value="CutC-like_dom_sf"/>
</dbReference>
<dbReference type="SUPFAM" id="SSF110395">
    <property type="entry name" value="CutC-like"/>
    <property type="match status" value="1"/>
</dbReference>
<accession>A0A0C2XSU3</accession>
<sequence length="239" mass="26039">MSKYILEVCVDSIESARNAVEAGADRLEICGNLANGGGTTPSLGLVKRIIAMFPEVPLMVMIRPRCGDFVYTDLELDVMREDIDQFKRIGAAGVVLGVLTVDGTVDIERTKRLTEAAEGLQGMFDPDHDQNSDTNYYSGGNHTVLLSLIQLADLLRAAPSHLAIMPGSGISAVTIREISGYLVGHGLREVHMSGGQWKPGRSVWRKAGMGMGVSKEKEWDIWTTSYENVRAVREALDAM</sequence>
<dbReference type="Proteomes" id="UP000054097">
    <property type="component" value="Unassembled WGS sequence"/>
</dbReference>